<gene>
    <name evidence="1" type="ORF">ACCO45_012663</name>
</gene>
<name>A0ACC4D8L9_PURLI</name>
<evidence type="ECO:0000313" key="2">
    <source>
        <dbReference type="Proteomes" id="UP001638806"/>
    </source>
</evidence>
<proteinExistence type="predicted"/>
<comment type="caution">
    <text evidence="1">The sequence shown here is derived from an EMBL/GenBank/DDBJ whole genome shotgun (WGS) entry which is preliminary data.</text>
</comment>
<reference evidence="1" key="1">
    <citation type="submission" date="2024-12" db="EMBL/GenBank/DDBJ databases">
        <title>Comparative genomics and development of molecular markers within Purpureocillium lilacinum and among Purpureocillium species.</title>
        <authorList>
            <person name="Yeh Z.-Y."/>
            <person name="Ni N.-T."/>
            <person name="Lo P.-H."/>
            <person name="Mushyakhwo K."/>
            <person name="Lin C.-F."/>
            <person name="Nai Y.-S."/>
        </authorList>
    </citation>
    <scope>NUCLEOTIDE SEQUENCE</scope>
    <source>
        <strain evidence="1">NCHU-NPUST-175</strain>
    </source>
</reference>
<protein>
    <submittedName>
        <fullName evidence="1">Uncharacterized protein</fullName>
    </submittedName>
</protein>
<accession>A0ACC4D8L9</accession>
<dbReference type="Proteomes" id="UP001638806">
    <property type="component" value="Unassembled WGS sequence"/>
</dbReference>
<organism evidence="1 2">
    <name type="scientific">Purpureocillium lilacinum</name>
    <name type="common">Paecilomyces lilacinus</name>
    <dbReference type="NCBI Taxonomy" id="33203"/>
    <lineage>
        <taxon>Eukaryota</taxon>
        <taxon>Fungi</taxon>
        <taxon>Dikarya</taxon>
        <taxon>Ascomycota</taxon>
        <taxon>Pezizomycotina</taxon>
        <taxon>Sordariomycetes</taxon>
        <taxon>Hypocreomycetidae</taxon>
        <taxon>Hypocreales</taxon>
        <taxon>Ophiocordycipitaceae</taxon>
        <taxon>Purpureocillium</taxon>
    </lineage>
</organism>
<evidence type="ECO:0000313" key="1">
    <source>
        <dbReference type="EMBL" id="KAL3952720.1"/>
    </source>
</evidence>
<keyword evidence="2" id="KW-1185">Reference proteome</keyword>
<sequence>MNEKWENSGSMAAASGQSASDDPSLAQMLPHPLPEVTLYGHNFLANKRSHVDNSDVGNGSAEMASTYKLIDFLQSRAPVVIPSKSRITWFAGLHQGTAILRVRLANLQALAAGPARASSSPDATRSAA</sequence>
<dbReference type="EMBL" id="JBGNUJ010000012">
    <property type="protein sequence ID" value="KAL3952720.1"/>
    <property type="molecule type" value="Genomic_DNA"/>
</dbReference>